<feature type="domain" description="HTH cro/C1-type" evidence="2">
    <location>
        <begin position="31"/>
        <end position="85"/>
    </location>
</feature>
<dbReference type="InterPro" id="IPR001387">
    <property type="entry name" value="Cro/C1-type_HTH"/>
</dbReference>
<dbReference type="SMART" id="SM00530">
    <property type="entry name" value="HTH_XRE"/>
    <property type="match status" value="1"/>
</dbReference>
<keyword evidence="1" id="KW-1133">Transmembrane helix</keyword>
<name>A0A1I0RH10_9BACT</name>
<feature type="transmembrane region" description="Helical" evidence="1">
    <location>
        <begin position="135"/>
        <end position="154"/>
    </location>
</feature>
<evidence type="ECO:0000313" key="4">
    <source>
        <dbReference type="Proteomes" id="UP000199437"/>
    </source>
</evidence>
<dbReference type="OrthoDB" id="1357763at2"/>
<evidence type="ECO:0000256" key="1">
    <source>
        <dbReference type="SAM" id="Phobius"/>
    </source>
</evidence>
<dbReference type="EMBL" id="FOIR01000004">
    <property type="protein sequence ID" value="SEW39971.1"/>
    <property type="molecule type" value="Genomic_DNA"/>
</dbReference>
<keyword evidence="1" id="KW-0812">Transmembrane</keyword>
<organism evidence="3 4">
    <name type="scientific">Roseivirga pacifica</name>
    <dbReference type="NCBI Taxonomy" id="1267423"/>
    <lineage>
        <taxon>Bacteria</taxon>
        <taxon>Pseudomonadati</taxon>
        <taxon>Bacteroidota</taxon>
        <taxon>Cytophagia</taxon>
        <taxon>Cytophagales</taxon>
        <taxon>Roseivirgaceae</taxon>
        <taxon>Roseivirga</taxon>
    </lineage>
</organism>
<dbReference type="Proteomes" id="UP000199437">
    <property type="component" value="Unassembled WGS sequence"/>
</dbReference>
<dbReference type="Gene3D" id="1.10.260.40">
    <property type="entry name" value="lambda repressor-like DNA-binding domains"/>
    <property type="match status" value="1"/>
</dbReference>
<protein>
    <submittedName>
        <fullName evidence="3">Helix-turn-helix</fullName>
    </submittedName>
</protein>
<keyword evidence="4" id="KW-1185">Reference proteome</keyword>
<dbReference type="SUPFAM" id="SSF47413">
    <property type="entry name" value="lambda repressor-like DNA-binding domains"/>
    <property type="match status" value="1"/>
</dbReference>
<dbReference type="Pfam" id="PF01381">
    <property type="entry name" value="HTH_3"/>
    <property type="match status" value="1"/>
</dbReference>
<keyword evidence="1" id="KW-0472">Membrane</keyword>
<evidence type="ECO:0000313" key="3">
    <source>
        <dbReference type="EMBL" id="SEW39971.1"/>
    </source>
</evidence>
<proteinExistence type="predicted"/>
<sequence length="157" mass="18051">MNVVRQKLLTTSRGTTFTMQTEKQKMIAALVKEKRVGLNYTQQQLADMCKVSLRSIQRIENGEVYPRQYTLNELAKNLGFTMESLETNSASTSLPKKEKLVRKWIMTATLTVVFFLLSTAYLAQSSTFPETQFELIIYYAGVLVFLSSTLLFIWRNK</sequence>
<feature type="transmembrane region" description="Helical" evidence="1">
    <location>
        <begin position="104"/>
        <end position="123"/>
    </location>
</feature>
<accession>A0A1I0RH10</accession>
<reference evidence="4" key="1">
    <citation type="submission" date="2016-10" db="EMBL/GenBank/DDBJ databases">
        <authorList>
            <person name="Varghese N."/>
            <person name="Submissions S."/>
        </authorList>
    </citation>
    <scope>NUCLEOTIDE SEQUENCE [LARGE SCALE GENOMIC DNA]</scope>
    <source>
        <strain evidence="4">CGMCC 1.12402</strain>
    </source>
</reference>
<dbReference type="AlphaFoldDB" id="A0A1I0RH10"/>
<evidence type="ECO:0000259" key="2">
    <source>
        <dbReference type="PROSITE" id="PS50943"/>
    </source>
</evidence>
<dbReference type="STRING" id="1267423.SAMN05216290_3522"/>
<gene>
    <name evidence="3" type="ORF">SAMN05216290_3522</name>
</gene>
<dbReference type="InterPro" id="IPR010982">
    <property type="entry name" value="Lambda_DNA-bd_dom_sf"/>
</dbReference>
<dbReference type="GO" id="GO:0003677">
    <property type="term" value="F:DNA binding"/>
    <property type="evidence" value="ECO:0007669"/>
    <property type="project" value="InterPro"/>
</dbReference>
<dbReference type="PROSITE" id="PS50943">
    <property type="entry name" value="HTH_CROC1"/>
    <property type="match status" value="1"/>
</dbReference>
<dbReference type="CDD" id="cd00093">
    <property type="entry name" value="HTH_XRE"/>
    <property type="match status" value="1"/>
</dbReference>